<dbReference type="AlphaFoldDB" id="A0A1E5L717"/>
<dbReference type="Gene3D" id="2.40.50.140">
    <property type="entry name" value="Nucleic acid-binding proteins"/>
    <property type="match status" value="1"/>
</dbReference>
<dbReference type="CDD" id="cd07971">
    <property type="entry name" value="OBF_DNA_ligase_LigD"/>
    <property type="match status" value="1"/>
</dbReference>
<dbReference type="InterPro" id="IPR050191">
    <property type="entry name" value="ATP-dep_DNA_ligase"/>
</dbReference>
<evidence type="ECO:0000256" key="4">
    <source>
        <dbReference type="ARBA" id="ARBA00034003"/>
    </source>
</evidence>
<evidence type="ECO:0000256" key="1">
    <source>
        <dbReference type="ARBA" id="ARBA00007572"/>
    </source>
</evidence>
<dbReference type="InterPro" id="IPR012310">
    <property type="entry name" value="DNA_ligase_ATP-dep_cent"/>
</dbReference>
<dbReference type="GO" id="GO:0003910">
    <property type="term" value="F:DNA ligase (ATP) activity"/>
    <property type="evidence" value="ECO:0007669"/>
    <property type="project" value="UniProtKB-EC"/>
</dbReference>
<evidence type="ECO:0000259" key="5">
    <source>
        <dbReference type="PROSITE" id="PS50160"/>
    </source>
</evidence>
<gene>
    <name evidence="6" type="ORF">BHU72_03215</name>
</gene>
<organism evidence="6 7">
    <name type="scientific">Desulfuribacillus stibiiarsenatis</name>
    <dbReference type="NCBI Taxonomy" id="1390249"/>
    <lineage>
        <taxon>Bacteria</taxon>
        <taxon>Bacillati</taxon>
        <taxon>Bacillota</taxon>
        <taxon>Desulfuribacillia</taxon>
        <taxon>Desulfuribacillales</taxon>
        <taxon>Desulfuribacillaceae</taxon>
        <taxon>Desulfuribacillus</taxon>
    </lineage>
</organism>
<dbReference type="EC" id="6.5.1.1" evidence="2"/>
<proteinExistence type="inferred from homology"/>
<keyword evidence="3" id="KW-0436">Ligase</keyword>
<dbReference type="EMBL" id="MJAT01000012">
    <property type="protein sequence ID" value="OEH85804.1"/>
    <property type="molecule type" value="Genomic_DNA"/>
</dbReference>
<reference evidence="6 7" key="1">
    <citation type="submission" date="2016-09" db="EMBL/GenBank/DDBJ databases">
        <title>Desulfuribacillus arsenicus sp. nov., an obligately anaerobic, dissimilatory arsenic- and antimonate-reducing bacterium isolated from anoxic sediments.</title>
        <authorList>
            <person name="Abin C.A."/>
            <person name="Hollibaugh J.T."/>
        </authorList>
    </citation>
    <scope>NUCLEOTIDE SEQUENCE [LARGE SCALE GENOMIC DNA]</scope>
    <source>
        <strain evidence="6 7">MLFW-2</strain>
    </source>
</reference>
<name>A0A1E5L717_9FIRM</name>
<evidence type="ECO:0000256" key="3">
    <source>
        <dbReference type="ARBA" id="ARBA00022598"/>
    </source>
</evidence>
<comment type="catalytic activity">
    <reaction evidence="4">
        <text>ATP + (deoxyribonucleotide)n-3'-hydroxyl + 5'-phospho-(deoxyribonucleotide)m = (deoxyribonucleotide)n+m + AMP + diphosphate.</text>
        <dbReference type="EC" id="6.5.1.1"/>
    </reaction>
</comment>
<protein>
    <recommendedName>
        <fullName evidence="2">DNA ligase (ATP)</fullName>
        <ecNumber evidence="2">6.5.1.1</ecNumber>
    </recommendedName>
</protein>
<dbReference type="PANTHER" id="PTHR45674:SF4">
    <property type="entry name" value="DNA LIGASE 1"/>
    <property type="match status" value="1"/>
</dbReference>
<comment type="similarity">
    <text evidence="1">Belongs to the ATP-dependent DNA ligase family.</text>
</comment>
<accession>A0A1E5L717</accession>
<dbReference type="GO" id="GO:0006310">
    <property type="term" value="P:DNA recombination"/>
    <property type="evidence" value="ECO:0007669"/>
    <property type="project" value="InterPro"/>
</dbReference>
<dbReference type="GO" id="GO:0005524">
    <property type="term" value="F:ATP binding"/>
    <property type="evidence" value="ECO:0007669"/>
    <property type="project" value="InterPro"/>
</dbReference>
<comment type="caution">
    <text evidence="6">The sequence shown here is derived from an EMBL/GenBank/DDBJ whole genome shotgun (WGS) entry which is preliminary data.</text>
</comment>
<dbReference type="NCBIfam" id="TIGR02779">
    <property type="entry name" value="NHEJ_ligase_lig"/>
    <property type="match status" value="1"/>
</dbReference>
<dbReference type="Pfam" id="PF04679">
    <property type="entry name" value="DNA_ligase_A_C"/>
    <property type="match status" value="1"/>
</dbReference>
<evidence type="ECO:0000256" key="2">
    <source>
        <dbReference type="ARBA" id="ARBA00012727"/>
    </source>
</evidence>
<dbReference type="RefSeq" id="WP_069701887.1">
    <property type="nucleotide sequence ID" value="NZ_MJAT01000012.1"/>
</dbReference>
<dbReference type="InterPro" id="IPR012340">
    <property type="entry name" value="NA-bd_OB-fold"/>
</dbReference>
<dbReference type="CDD" id="cd07906">
    <property type="entry name" value="Adenylation_DNA_ligase_LigD_LigC"/>
    <property type="match status" value="1"/>
</dbReference>
<dbReference type="InterPro" id="IPR014146">
    <property type="entry name" value="LigD_ligase_dom"/>
</dbReference>
<sequence>MFPKIIYPMEPQSSEVVPTDANYLHSVKWDGVRQLVFVSQEGVRIQNRQTHDRTSTYPELHQLKQISNGKEMVFDGEVISLKDGKPNFSKVMKRDFVRSEAVAKKLNKTYPITYMIFDLLYIDGKNLMQRTLGERLELLQQVIQEQNENIQIVSHINNGEALYQTTQSIGLEGIVSKHKESFYHQGEKRKDWLKIKHIKDINVVIGGYTVKNELLNSLAVGVYHQVEGINHRKFIYIGNVSTGLNMQEIRLLNQELKKVHVLTSPFVNYKKDKLNQYWVEPMFTLKVNYLEFTDEGRLRHPTIQGFLTIPAQDCIL</sequence>
<dbReference type="Gene3D" id="3.30.470.30">
    <property type="entry name" value="DNA ligase/mRNA capping enzyme"/>
    <property type="match status" value="1"/>
</dbReference>
<evidence type="ECO:0000313" key="7">
    <source>
        <dbReference type="Proteomes" id="UP000095255"/>
    </source>
</evidence>
<keyword evidence="7" id="KW-1185">Reference proteome</keyword>
<dbReference type="InterPro" id="IPR012309">
    <property type="entry name" value="DNA_ligase_ATP-dep_C"/>
</dbReference>
<dbReference type="Pfam" id="PF01068">
    <property type="entry name" value="DNA_ligase_A_M"/>
    <property type="match status" value="1"/>
</dbReference>
<evidence type="ECO:0000313" key="6">
    <source>
        <dbReference type="EMBL" id="OEH85804.1"/>
    </source>
</evidence>
<dbReference type="GO" id="GO:0006281">
    <property type="term" value="P:DNA repair"/>
    <property type="evidence" value="ECO:0007669"/>
    <property type="project" value="InterPro"/>
</dbReference>
<dbReference type="SUPFAM" id="SSF56091">
    <property type="entry name" value="DNA ligase/mRNA capping enzyme, catalytic domain"/>
    <property type="match status" value="1"/>
</dbReference>
<dbReference type="PROSITE" id="PS50160">
    <property type="entry name" value="DNA_LIGASE_A3"/>
    <property type="match status" value="1"/>
</dbReference>
<dbReference type="PANTHER" id="PTHR45674">
    <property type="entry name" value="DNA LIGASE 1/3 FAMILY MEMBER"/>
    <property type="match status" value="1"/>
</dbReference>
<dbReference type="SUPFAM" id="SSF50249">
    <property type="entry name" value="Nucleic acid-binding proteins"/>
    <property type="match status" value="1"/>
</dbReference>
<dbReference type="Gene3D" id="3.30.1490.70">
    <property type="match status" value="1"/>
</dbReference>
<dbReference type="STRING" id="1390249.BHU72_03215"/>
<feature type="domain" description="ATP-dependent DNA ligase family profile" evidence="5">
    <location>
        <begin position="105"/>
        <end position="232"/>
    </location>
</feature>
<dbReference type="Proteomes" id="UP000095255">
    <property type="component" value="Unassembled WGS sequence"/>
</dbReference>